<dbReference type="Proteomes" id="UP001597094">
    <property type="component" value="Unassembled WGS sequence"/>
</dbReference>
<keyword evidence="5" id="KW-1185">Reference proteome</keyword>
<keyword evidence="1" id="KW-0746">Sphingolipid metabolism</keyword>
<dbReference type="InterPro" id="IPR006823">
    <property type="entry name" value="Ceramidase_alk"/>
</dbReference>
<keyword evidence="1" id="KW-0443">Lipid metabolism</keyword>
<organism evidence="4 5">
    <name type="scientific">Pontibacter rugosus</name>
    <dbReference type="NCBI Taxonomy" id="1745966"/>
    <lineage>
        <taxon>Bacteria</taxon>
        <taxon>Pseudomonadati</taxon>
        <taxon>Bacteroidota</taxon>
        <taxon>Cytophagia</taxon>
        <taxon>Cytophagales</taxon>
        <taxon>Hymenobacteraceae</taxon>
        <taxon>Pontibacter</taxon>
    </lineage>
</organism>
<dbReference type="EMBL" id="JBHTLD010000250">
    <property type="protein sequence ID" value="MFD1188319.1"/>
    <property type="molecule type" value="Genomic_DNA"/>
</dbReference>
<accession>A0ABW3STU4</accession>
<dbReference type="RefSeq" id="WP_377531725.1">
    <property type="nucleotide sequence ID" value="NZ_JBHTLD010000250.1"/>
</dbReference>
<comment type="caution">
    <text evidence="4">The sequence shown here is derived from an EMBL/GenBank/DDBJ whole genome shotgun (WGS) entry which is preliminary data.</text>
</comment>
<evidence type="ECO:0000256" key="2">
    <source>
        <dbReference type="SAM" id="Phobius"/>
    </source>
</evidence>
<dbReference type="Pfam" id="PF04734">
    <property type="entry name" value="Ceramidase_alk"/>
    <property type="match status" value="1"/>
</dbReference>
<dbReference type="PANTHER" id="PTHR12670:SF1">
    <property type="entry name" value="NEUTRAL CERAMIDASE"/>
    <property type="match status" value="1"/>
</dbReference>
<proteinExistence type="inferred from homology"/>
<evidence type="ECO:0000313" key="4">
    <source>
        <dbReference type="EMBL" id="MFD1188319.1"/>
    </source>
</evidence>
<dbReference type="PANTHER" id="PTHR12670">
    <property type="entry name" value="CERAMIDASE"/>
    <property type="match status" value="1"/>
</dbReference>
<keyword evidence="2" id="KW-0472">Membrane</keyword>
<dbReference type="EC" id="3.5.1.23" evidence="1"/>
<keyword evidence="2" id="KW-0812">Transmembrane</keyword>
<comment type="similarity">
    <text evidence="1">Belongs to the neutral ceramidase family.</text>
</comment>
<evidence type="ECO:0000259" key="3">
    <source>
        <dbReference type="Pfam" id="PF04734"/>
    </source>
</evidence>
<feature type="transmembrane region" description="Helical" evidence="2">
    <location>
        <begin position="20"/>
        <end position="39"/>
    </location>
</feature>
<name>A0ABW3STU4_9BACT</name>
<sequence>MLNQLLLTSLLFENLFVKITRRYTFLFVLFVLLLTACVVRPIDRTPYQQAAYYKETISDLKQHPVVVTQGDTVQVGWSKINITPPAGTPLAGYGKRMGMTYEAVHDSAWVRTFAFSNGKTQAYYIALDMLIVPMEVLQQLEKEYPRLGLQPEQVYLTATHSHTSFGGWGKNIGIKLMSGKYSEDLVERLVQQIIESMQQAHAHLQPTKLGYGSTSAASLVRNRLLDDSDNPYYGDRHNRDTQLRFIKFERKDGTIAILSAFAAHPTILPSMVPTLSRDYPGVLVDTLETRFNFASFSAGAVGSHSAIYFEGDTYESTKVVGGRLAKLLREDLLHVHTAYVHTLGYSRTPLELPKPNMRISKDLRLAPYLFNFIFGEHPAYVTSLQLGDLVFLGAPADYSGEFVKQIEQQADTQGLKAIVTSFNGGYIGYITPDKYYDLDEYETRSMNFFGPYSGSFLTEIILRQLKQHKP</sequence>
<keyword evidence="2" id="KW-1133">Transmembrane helix</keyword>
<comment type="catalytic activity">
    <reaction evidence="1">
        <text>an N-acylsphing-4-enine + H2O = sphing-4-enine + a fatty acid</text>
        <dbReference type="Rhea" id="RHEA:20856"/>
        <dbReference type="ChEBI" id="CHEBI:15377"/>
        <dbReference type="ChEBI" id="CHEBI:28868"/>
        <dbReference type="ChEBI" id="CHEBI:52639"/>
        <dbReference type="ChEBI" id="CHEBI:57756"/>
        <dbReference type="EC" id="3.5.1.23"/>
    </reaction>
</comment>
<protein>
    <recommendedName>
        <fullName evidence="1">Neutral ceramidase</fullName>
        <ecNumber evidence="1">3.5.1.23</ecNumber>
    </recommendedName>
</protein>
<evidence type="ECO:0000256" key="1">
    <source>
        <dbReference type="RuleBase" id="RU366019"/>
    </source>
</evidence>
<gene>
    <name evidence="4" type="ORF">ACFQ2O_19065</name>
</gene>
<reference evidence="5" key="1">
    <citation type="journal article" date="2019" name="Int. J. Syst. Evol. Microbiol.">
        <title>The Global Catalogue of Microorganisms (GCM) 10K type strain sequencing project: providing services to taxonomists for standard genome sequencing and annotation.</title>
        <authorList>
            <consortium name="The Broad Institute Genomics Platform"/>
            <consortium name="The Broad Institute Genome Sequencing Center for Infectious Disease"/>
            <person name="Wu L."/>
            <person name="Ma J."/>
        </authorList>
    </citation>
    <scope>NUCLEOTIDE SEQUENCE [LARGE SCALE GENOMIC DNA]</scope>
    <source>
        <strain evidence="5">JCM 31319</strain>
    </source>
</reference>
<keyword evidence="1" id="KW-0378">Hydrolase</keyword>
<evidence type="ECO:0000313" key="5">
    <source>
        <dbReference type="Proteomes" id="UP001597094"/>
    </source>
</evidence>
<dbReference type="InterPro" id="IPR031329">
    <property type="entry name" value="NEUT/ALK_ceramidase_N"/>
</dbReference>
<feature type="domain" description="Neutral/alkaline non-lysosomal ceramidase N-terminal" evidence="3">
    <location>
        <begin position="74"/>
        <end position="293"/>
    </location>
</feature>